<dbReference type="STRING" id="266779.Meso_0052"/>
<proteinExistence type="predicted"/>
<reference evidence="7" key="1">
    <citation type="submission" date="2006-06" db="EMBL/GenBank/DDBJ databases">
        <title>Complete sequence of chromosome of Chelativorans sp. BNC1.</title>
        <authorList>
            <consortium name="US DOE Joint Genome Institute"/>
            <person name="Copeland A."/>
            <person name="Lucas S."/>
            <person name="Lapidus A."/>
            <person name="Barry K."/>
            <person name="Detter J.C."/>
            <person name="Glavina del Rio T."/>
            <person name="Hammon N."/>
            <person name="Israni S."/>
            <person name="Dalin E."/>
            <person name="Tice H."/>
            <person name="Pitluck S."/>
            <person name="Chertkov O."/>
            <person name="Brettin T."/>
            <person name="Bruce D."/>
            <person name="Han C."/>
            <person name="Tapia R."/>
            <person name="Gilna P."/>
            <person name="Schmutz J."/>
            <person name="Larimer F."/>
            <person name="Land M."/>
            <person name="Hauser L."/>
            <person name="Kyrpides N."/>
            <person name="Mikhailova N."/>
            <person name="Richardson P."/>
        </authorList>
    </citation>
    <scope>NUCLEOTIDE SEQUENCE</scope>
    <source>
        <strain evidence="7">BNC1</strain>
    </source>
</reference>
<dbReference type="PANTHER" id="PTHR13789">
    <property type="entry name" value="MONOOXYGENASE"/>
    <property type="match status" value="1"/>
</dbReference>
<sequence>MPSTSDSEILVVGGGIGGLATALACARSGREVRVVERASKFSEVGAGLQLAPNGAEALRILGVLDTLDEMAVFPAQMAMHDINSGTALSRIDLGSNLSKRFGHRYRVMHRSDLLDALLSAVRALPNVVLETGQHVTQARIEADGSTVTCANGNSFHGRVLIAADGVNSVLRRQIHGPDSVRCEGYVAYRGTVPFAELPEHSGEDTVVLYTGDGNHLVQYPVRRGELYNQVAVFRSSQYRPDLDDASWATPDELDAAFAKTVPYVRASISRIDRQFRWPLRDRDPIRNWVRDSAALMGDAAHPMYQYLAQGACQALEDAVTLGACLGVEVSGKALARYARLRQTRTAQVQLTARKFGEFIHLGGMAASLRDTILQSHDPADYSQMEWLWGWRGSLDGADPDAGICTEELMEETR</sequence>
<dbReference type="EMBL" id="CP000390">
    <property type="protein sequence ID" value="ABG61457.1"/>
    <property type="molecule type" value="Genomic_DNA"/>
</dbReference>
<evidence type="ECO:0000313" key="7">
    <source>
        <dbReference type="EMBL" id="ABG61457.1"/>
    </source>
</evidence>
<dbReference type="SUPFAM" id="SSF51905">
    <property type="entry name" value="FAD/NAD(P)-binding domain"/>
    <property type="match status" value="1"/>
</dbReference>
<accession>Q11MB8</accession>
<evidence type="ECO:0000256" key="4">
    <source>
        <dbReference type="ARBA" id="ARBA00023002"/>
    </source>
</evidence>
<dbReference type="OrthoDB" id="4230779at2"/>
<dbReference type="InterPro" id="IPR050493">
    <property type="entry name" value="FAD-dep_Monooxygenase_BioMet"/>
</dbReference>
<evidence type="ECO:0000256" key="3">
    <source>
        <dbReference type="ARBA" id="ARBA00022827"/>
    </source>
</evidence>
<keyword evidence="3" id="KW-0274">FAD</keyword>
<evidence type="ECO:0000256" key="1">
    <source>
        <dbReference type="ARBA" id="ARBA00001974"/>
    </source>
</evidence>
<dbReference type="HOGENOM" id="CLU_009665_19_3_5"/>
<organism evidence="7">
    <name type="scientific">Chelativorans sp. (strain BNC1)</name>
    <dbReference type="NCBI Taxonomy" id="266779"/>
    <lineage>
        <taxon>Bacteria</taxon>
        <taxon>Pseudomonadati</taxon>
        <taxon>Pseudomonadota</taxon>
        <taxon>Alphaproteobacteria</taxon>
        <taxon>Hyphomicrobiales</taxon>
        <taxon>Phyllobacteriaceae</taxon>
        <taxon>Chelativorans</taxon>
    </lineage>
</organism>
<dbReference type="InterPro" id="IPR002938">
    <property type="entry name" value="FAD-bd"/>
</dbReference>
<dbReference type="KEGG" id="mes:Meso_0052"/>
<keyword evidence="2" id="KW-0285">Flavoprotein</keyword>
<evidence type="ECO:0000256" key="5">
    <source>
        <dbReference type="ARBA" id="ARBA00023033"/>
    </source>
</evidence>
<evidence type="ECO:0000256" key="2">
    <source>
        <dbReference type="ARBA" id="ARBA00022630"/>
    </source>
</evidence>
<evidence type="ECO:0000259" key="6">
    <source>
        <dbReference type="Pfam" id="PF01494"/>
    </source>
</evidence>
<dbReference type="EC" id="1.14.13.24" evidence="7"/>
<dbReference type="InterPro" id="IPR036188">
    <property type="entry name" value="FAD/NAD-bd_sf"/>
</dbReference>
<dbReference type="GO" id="GO:0071949">
    <property type="term" value="F:FAD binding"/>
    <property type="evidence" value="ECO:0007669"/>
    <property type="project" value="InterPro"/>
</dbReference>
<comment type="cofactor">
    <cofactor evidence="1">
        <name>FAD</name>
        <dbReference type="ChEBI" id="CHEBI:57692"/>
    </cofactor>
</comment>
<dbReference type="eggNOG" id="COG0654">
    <property type="taxonomic scope" value="Bacteria"/>
</dbReference>
<dbReference type="SUPFAM" id="SSF54373">
    <property type="entry name" value="FAD-linked reductases, C-terminal domain"/>
    <property type="match status" value="1"/>
</dbReference>
<dbReference type="Pfam" id="PF01494">
    <property type="entry name" value="FAD_binding_3"/>
    <property type="match status" value="1"/>
</dbReference>
<keyword evidence="4 7" id="KW-0560">Oxidoreductase</keyword>
<dbReference type="PRINTS" id="PR00420">
    <property type="entry name" value="RNGMNOXGNASE"/>
</dbReference>
<feature type="domain" description="FAD-binding" evidence="6">
    <location>
        <begin position="7"/>
        <end position="334"/>
    </location>
</feature>
<dbReference type="AlphaFoldDB" id="Q11MB8"/>
<name>Q11MB8_CHESB</name>
<dbReference type="GO" id="GO:0018669">
    <property type="term" value="F:3-hydroxybenzoate 6-monooxygenase activity"/>
    <property type="evidence" value="ECO:0007669"/>
    <property type="project" value="UniProtKB-EC"/>
</dbReference>
<dbReference type="PANTHER" id="PTHR13789:SF318">
    <property type="entry name" value="GERANYLGERANYL DIPHOSPHATE REDUCTASE"/>
    <property type="match status" value="1"/>
</dbReference>
<dbReference type="Gene3D" id="3.50.50.60">
    <property type="entry name" value="FAD/NAD(P)-binding domain"/>
    <property type="match status" value="1"/>
</dbReference>
<keyword evidence="5" id="KW-0503">Monooxygenase</keyword>
<protein>
    <submittedName>
        <fullName evidence="7">3-hydroxybenzoate 6-hydroxylase</fullName>
        <ecNumber evidence="7">1.14.13.24</ecNumber>
    </submittedName>
</protein>
<gene>
    <name evidence="7" type="ordered locus">Meso_0052</name>
</gene>